<organism evidence="2 3">
    <name type="scientific">Tetracentron sinense</name>
    <name type="common">Spur-leaf</name>
    <dbReference type="NCBI Taxonomy" id="13715"/>
    <lineage>
        <taxon>Eukaryota</taxon>
        <taxon>Viridiplantae</taxon>
        <taxon>Streptophyta</taxon>
        <taxon>Embryophyta</taxon>
        <taxon>Tracheophyta</taxon>
        <taxon>Spermatophyta</taxon>
        <taxon>Magnoliopsida</taxon>
        <taxon>Trochodendrales</taxon>
        <taxon>Trochodendraceae</taxon>
        <taxon>Tetracentron</taxon>
    </lineage>
</organism>
<gene>
    <name evidence="2" type="ORF">HHK36_017233</name>
</gene>
<dbReference type="OrthoDB" id="419598at2759"/>
<dbReference type="InterPro" id="IPR036291">
    <property type="entry name" value="NAD(P)-bd_dom_sf"/>
</dbReference>
<reference evidence="2 3" key="1">
    <citation type="submission" date="2020-04" db="EMBL/GenBank/DDBJ databases">
        <title>Plant Genome Project.</title>
        <authorList>
            <person name="Zhang R.-G."/>
        </authorList>
    </citation>
    <scope>NUCLEOTIDE SEQUENCE [LARGE SCALE GENOMIC DNA]</scope>
    <source>
        <strain evidence="2">YNK0</strain>
        <tissue evidence="2">Leaf</tissue>
    </source>
</reference>
<dbReference type="EMBL" id="JABCRI010000011">
    <property type="protein sequence ID" value="KAF8398306.1"/>
    <property type="molecule type" value="Genomic_DNA"/>
</dbReference>
<accession>A0A834Z445</accession>
<proteinExistence type="predicted"/>
<dbReference type="Gene3D" id="3.40.50.720">
    <property type="entry name" value="NAD(P)-binding Rossmann-like Domain"/>
    <property type="match status" value="1"/>
</dbReference>
<dbReference type="Pfam" id="PF13460">
    <property type="entry name" value="NAD_binding_10"/>
    <property type="match status" value="1"/>
</dbReference>
<comment type="caution">
    <text evidence="2">The sequence shown here is derived from an EMBL/GenBank/DDBJ whole genome shotgun (WGS) entry which is preliminary data.</text>
</comment>
<dbReference type="FunFam" id="3.40.50.720:FF:000408">
    <property type="entry name" value="NAD(P)-binding Rossmann-fold superfamily protein"/>
    <property type="match status" value="1"/>
</dbReference>
<dbReference type="SUPFAM" id="SSF51735">
    <property type="entry name" value="NAD(P)-binding Rossmann-fold domains"/>
    <property type="match status" value="1"/>
</dbReference>
<dbReference type="PANTHER" id="PTHR15020:SF48">
    <property type="entry name" value="NAD(P)-BINDING ROSSMANN-FOLD SUPERFAMILY PROTEIN"/>
    <property type="match status" value="1"/>
</dbReference>
<keyword evidence="3" id="KW-1185">Reference proteome</keyword>
<protein>
    <recommendedName>
        <fullName evidence="1">NAD(P)-binding domain-containing protein</fullName>
    </recommendedName>
</protein>
<dbReference type="OMA" id="ESHAMIN"/>
<sequence>MASKLSFSSIRDFSFSIEKMQKPLQRTPLFVLPPLNSTRGFCSRSISSARGASFRYAVKEEEIQSKNLEDINNSETTPSSSKFVLVVGGTGGVGSLNASLKEIYKAITLMQPAYGMDLAWIDNVDPCAEQRKEKLENKLNSRTSKGRKNLAFHSVSRAAPSGIPQKYLGKDVTLFSGQLIVASLLNRNIKSRLLIRDPEKATYLFGEQDKDTLQVWKGDTRNPDDLDPAIFEGITHVICCTGTTAFPSKRWDTDNTPERVDWEGVRNLVSAMPPSLKRIVLVSSVGVTKFNELPWSIMNLFGVLKFKKMGEDYVRSYGLPFTIIRPGRLTDGPYTSYDLNTLLKATAGKRRAVVIGQGDKLVGEVSRLVVAEACIQALDIEFTQGQIYEINSVESHAMINYIRNILHVPFTLADYYVPIVTQQEQIMRGKDQKVTPRNGEISSKLLRSSNWAYSFSLVLHALGKPKVIDVKVETRQPQNSVVQMNPV</sequence>
<name>A0A834Z445_TETSI</name>
<dbReference type="Proteomes" id="UP000655225">
    <property type="component" value="Unassembled WGS sequence"/>
</dbReference>
<evidence type="ECO:0000313" key="2">
    <source>
        <dbReference type="EMBL" id="KAF8398306.1"/>
    </source>
</evidence>
<dbReference type="AlphaFoldDB" id="A0A834Z445"/>
<dbReference type="PANTHER" id="PTHR15020">
    <property type="entry name" value="FLAVIN REDUCTASE-RELATED"/>
    <property type="match status" value="1"/>
</dbReference>
<evidence type="ECO:0000259" key="1">
    <source>
        <dbReference type="Pfam" id="PF13460"/>
    </source>
</evidence>
<evidence type="ECO:0000313" key="3">
    <source>
        <dbReference type="Proteomes" id="UP000655225"/>
    </source>
</evidence>
<dbReference type="CDD" id="cd05243">
    <property type="entry name" value="SDR_a5"/>
    <property type="match status" value="1"/>
</dbReference>
<dbReference type="InterPro" id="IPR016040">
    <property type="entry name" value="NAD(P)-bd_dom"/>
</dbReference>
<feature type="domain" description="NAD(P)-binding" evidence="1">
    <location>
        <begin position="177"/>
        <end position="379"/>
    </location>
</feature>